<protein>
    <recommendedName>
        <fullName evidence="2">DUF1937 domain-containing protein</fullName>
    </recommendedName>
</protein>
<accession>X0V0L2</accession>
<dbReference type="EMBL" id="BARS01028713">
    <property type="protein sequence ID" value="GAG11625.1"/>
    <property type="molecule type" value="Genomic_DNA"/>
</dbReference>
<gene>
    <name evidence="1" type="ORF">S01H1_44977</name>
</gene>
<organism evidence="1">
    <name type="scientific">marine sediment metagenome</name>
    <dbReference type="NCBI Taxonomy" id="412755"/>
    <lineage>
        <taxon>unclassified sequences</taxon>
        <taxon>metagenomes</taxon>
        <taxon>ecological metagenomes</taxon>
    </lineage>
</organism>
<evidence type="ECO:0008006" key="2">
    <source>
        <dbReference type="Google" id="ProtNLM"/>
    </source>
</evidence>
<comment type="caution">
    <text evidence="1">The sequence shown here is derived from an EMBL/GenBank/DDBJ whole genome shotgun (WGS) entry which is preliminary data.</text>
</comment>
<proteinExistence type="predicted"/>
<dbReference type="AlphaFoldDB" id="X0V0L2"/>
<sequence length="129" mass="15025">MKIREHLPDEFPQIVCICGSTRFADQHAVARWEYERDGKHICLMINYLPGWYGEQERWSGHDHIGEASGTKEILDELHKRKIDLCDWVFVINCQGYIGNSTRSEIEYAKSLGKSVKYLEHVDEKEAKKA</sequence>
<reference evidence="1" key="1">
    <citation type="journal article" date="2014" name="Front. Microbiol.">
        <title>High frequency of phylogenetically diverse reductive dehalogenase-homologous genes in deep subseafloor sedimentary metagenomes.</title>
        <authorList>
            <person name="Kawai M."/>
            <person name="Futagami T."/>
            <person name="Toyoda A."/>
            <person name="Takaki Y."/>
            <person name="Nishi S."/>
            <person name="Hori S."/>
            <person name="Arai W."/>
            <person name="Tsubouchi T."/>
            <person name="Morono Y."/>
            <person name="Uchiyama I."/>
            <person name="Ito T."/>
            <person name="Fujiyama A."/>
            <person name="Inagaki F."/>
            <person name="Takami H."/>
        </authorList>
    </citation>
    <scope>NUCLEOTIDE SEQUENCE</scope>
    <source>
        <strain evidence="1">Expedition CK06-06</strain>
    </source>
</reference>
<name>X0V0L2_9ZZZZ</name>
<evidence type="ECO:0000313" key="1">
    <source>
        <dbReference type="EMBL" id="GAG11625.1"/>
    </source>
</evidence>